<evidence type="ECO:0000256" key="2">
    <source>
        <dbReference type="ARBA" id="ARBA00022448"/>
    </source>
</evidence>
<dbReference type="InterPro" id="IPR036942">
    <property type="entry name" value="Beta-barrel_TonB_sf"/>
</dbReference>
<evidence type="ECO:0000256" key="9">
    <source>
        <dbReference type="RuleBase" id="RU003357"/>
    </source>
</evidence>
<evidence type="ECO:0000256" key="6">
    <source>
        <dbReference type="ARBA" id="ARBA00023136"/>
    </source>
</evidence>
<accession>A0A847SL09</accession>
<comment type="subcellular location">
    <subcellularLocation>
        <location evidence="1 8">Cell outer membrane</location>
        <topology evidence="1 8">Multi-pass membrane protein</topology>
    </subcellularLocation>
</comment>
<keyword evidence="7 8" id="KW-0998">Cell outer membrane</keyword>
<reference evidence="13 14" key="1">
    <citation type="submission" date="2020-04" db="EMBL/GenBank/DDBJ databases">
        <authorList>
            <person name="Yin C."/>
        </authorList>
    </citation>
    <scope>NUCLEOTIDE SEQUENCE [LARGE SCALE GENOMIC DNA]</scope>
    <source>
        <strain evidence="13 14">Ak56</strain>
    </source>
</reference>
<dbReference type="AlphaFoldDB" id="A0A847SL09"/>
<dbReference type="GO" id="GO:0009279">
    <property type="term" value="C:cell outer membrane"/>
    <property type="evidence" value="ECO:0007669"/>
    <property type="project" value="UniProtKB-SubCell"/>
</dbReference>
<dbReference type="Gene3D" id="2.170.130.10">
    <property type="entry name" value="TonB-dependent receptor, plug domain"/>
    <property type="match status" value="1"/>
</dbReference>
<keyword evidence="10" id="KW-0732">Signal</keyword>
<dbReference type="NCBIfam" id="TIGR04057">
    <property type="entry name" value="SusC_RagA_signa"/>
    <property type="match status" value="1"/>
</dbReference>
<dbReference type="InterPro" id="IPR000531">
    <property type="entry name" value="Beta-barrel_TonB"/>
</dbReference>
<evidence type="ECO:0000259" key="12">
    <source>
        <dbReference type="Pfam" id="PF07715"/>
    </source>
</evidence>
<dbReference type="Pfam" id="PF00593">
    <property type="entry name" value="TonB_dep_Rec_b-barrel"/>
    <property type="match status" value="1"/>
</dbReference>
<keyword evidence="13" id="KW-0675">Receptor</keyword>
<feature type="domain" description="TonB-dependent receptor-like beta-barrel" evidence="11">
    <location>
        <begin position="515"/>
        <end position="1079"/>
    </location>
</feature>
<dbReference type="Pfam" id="PF07715">
    <property type="entry name" value="Plug"/>
    <property type="match status" value="1"/>
</dbReference>
<keyword evidence="6 8" id="KW-0472">Membrane</keyword>
<feature type="chain" id="PRO_5032272521" evidence="10">
    <location>
        <begin position="21"/>
        <end position="1117"/>
    </location>
</feature>
<keyword evidence="2 8" id="KW-0813">Transport</keyword>
<keyword evidence="5 9" id="KW-0798">TonB box</keyword>
<keyword evidence="14" id="KW-1185">Reference proteome</keyword>
<evidence type="ECO:0000256" key="10">
    <source>
        <dbReference type="SAM" id="SignalP"/>
    </source>
</evidence>
<dbReference type="PROSITE" id="PS52016">
    <property type="entry name" value="TONB_DEPENDENT_REC_3"/>
    <property type="match status" value="1"/>
</dbReference>
<gene>
    <name evidence="13" type="ORF">HGH91_12630</name>
</gene>
<evidence type="ECO:0000256" key="5">
    <source>
        <dbReference type="ARBA" id="ARBA00023077"/>
    </source>
</evidence>
<evidence type="ECO:0000313" key="14">
    <source>
        <dbReference type="Proteomes" id="UP000552864"/>
    </source>
</evidence>
<dbReference type="Gene3D" id="2.40.170.20">
    <property type="entry name" value="TonB-dependent receptor, beta-barrel domain"/>
    <property type="match status" value="1"/>
</dbReference>
<sequence length="1117" mass="123436">MKISTMVVVSVLFLSQMLMAASGSAQNISTKKITLALSNESLRNALVKVESLSGFRIAFPPEQVRRFRNVSLAKGTRTVQETLELLLADTRLSFKQQDDIVIIFQPSVSGKSNLEEDTLSSQLLPAAAPQQQVRTIIGSVIEYRTNTPLPGVSVQIKGTTRGTQTQVDGTFSLQVPAAAKTLLFSYVGFETKEVEIGVTNSVNVALSPANIGLKDVVVVAYGEQKKATVTGAVASITTKELTQSPVSNLTNALAGRLPGLITTQRSGEPGVDASTFYIRGVATLNNAAPIVMVDGVERPMDYVDPNDVESVTILKDAAATAVLGMRGANGAVLVTTRRGRAGAPQVSFRASMGSQEPTRIPEYLGSYDYARLLNEALTNDGAQKAFTDQQLEGFKNGTLPNTDYYKFLMKPSKVAQGNLNVSGGGNVARYFISAGYNLAEGNYRHTKENADGYNGNNAMKRYNLRANVDVDISPNLTARLDVAGILTDRTDGNNAASTVINLANRLPPTNPIFNPDGSMWGNGTYTANMFGEISQKGYRRYYNNAMQGTFALTRKLDFITKNLSIKGSFSYDNTNSPSATYSRSYAVFEPLYNANGELTGYKQSGTDTKIDPNGTFGGGDAVRNTYFEAVMNWNRQFTSHEVTGMLLWNRRLQEYNSTIPYAYQSLLFRGTYNYKLKYLLEVSASYQGSENFPKESRYGFFPSISGGWVISEEPFFKDNIKAVSFLKIRSSYGEVGNDRATNDRFPSASNRFLWFTSWAGADPYYFGTSAQQANGWAQGSIGNPNVTWERGRQVDVGLEARFFRDRLSMTVDYFRQERSKILIPRSTLSDVFGQGIKAQNIGIVNNKGIEVELSFQDKIGQVSYSIKPNFTYARNKIIYQDEVARAYPWMLRTGHSVGTKFGLIAEGFFKDATDVANSPSQNFSAYGPGDIKYKKLTGKEYDYIQSSFDETAIGYARTPEIMYGASMGLSYKGFDFSILLQGAGHSSVQLNNESAYEFFQGGKVKPIHLGRWTPETADAATYPRLHATTNGNNHRASSFWIRSGDYVRIKNAELGYQLPKQWIKRAGLNYFRVYVNGMNFFTWDKLKDFGLDPEVNDGNGAMYPIQKIWNFGIDVRF</sequence>
<evidence type="ECO:0000256" key="4">
    <source>
        <dbReference type="ARBA" id="ARBA00022692"/>
    </source>
</evidence>
<evidence type="ECO:0000256" key="3">
    <source>
        <dbReference type="ARBA" id="ARBA00022452"/>
    </source>
</evidence>
<evidence type="ECO:0000256" key="8">
    <source>
        <dbReference type="PROSITE-ProRule" id="PRU01360"/>
    </source>
</evidence>
<dbReference type="Gene3D" id="2.60.40.1120">
    <property type="entry name" value="Carboxypeptidase-like, regulatory domain"/>
    <property type="match status" value="1"/>
</dbReference>
<comment type="similarity">
    <text evidence="8 9">Belongs to the TonB-dependent receptor family.</text>
</comment>
<proteinExistence type="inferred from homology"/>
<dbReference type="Pfam" id="PF13715">
    <property type="entry name" value="CarbopepD_reg_2"/>
    <property type="match status" value="1"/>
</dbReference>
<keyword evidence="3 8" id="KW-1134">Transmembrane beta strand</keyword>
<organism evidence="13 14">
    <name type="scientific">Chitinophaga eiseniae</name>
    <dbReference type="NCBI Taxonomy" id="634771"/>
    <lineage>
        <taxon>Bacteria</taxon>
        <taxon>Pseudomonadati</taxon>
        <taxon>Bacteroidota</taxon>
        <taxon>Chitinophagia</taxon>
        <taxon>Chitinophagales</taxon>
        <taxon>Chitinophagaceae</taxon>
        <taxon>Chitinophaga</taxon>
    </lineage>
</organism>
<comment type="caution">
    <text evidence="13">The sequence shown here is derived from an EMBL/GenBank/DDBJ whole genome shotgun (WGS) entry which is preliminary data.</text>
</comment>
<dbReference type="InterPro" id="IPR023996">
    <property type="entry name" value="TonB-dep_OMP_SusC/RagA"/>
</dbReference>
<dbReference type="RefSeq" id="WP_168738774.1">
    <property type="nucleotide sequence ID" value="NZ_JABAHZ010000002.1"/>
</dbReference>
<dbReference type="Proteomes" id="UP000552864">
    <property type="component" value="Unassembled WGS sequence"/>
</dbReference>
<dbReference type="NCBIfam" id="TIGR04056">
    <property type="entry name" value="OMP_RagA_SusC"/>
    <property type="match status" value="1"/>
</dbReference>
<evidence type="ECO:0000259" key="11">
    <source>
        <dbReference type="Pfam" id="PF00593"/>
    </source>
</evidence>
<dbReference type="SUPFAM" id="SSF56935">
    <property type="entry name" value="Porins"/>
    <property type="match status" value="1"/>
</dbReference>
<name>A0A847SL09_9BACT</name>
<evidence type="ECO:0000256" key="7">
    <source>
        <dbReference type="ARBA" id="ARBA00023237"/>
    </source>
</evidence>
<dbReference type="InterPro" id="IPR008969">
    <property type="entry name" value="CarboxyPept-like_regulatory"/>
</dbReference>
<feature type="signal peptide" evidence="10">
    <location>
        <begin position="1"/>
        <end position="20"/>
    </location>
</feature>
<evidence type="ECO:0000313" key="13">
    <source>
        <dbReference type="EMBL" id="NLR79477.1"/>
    </source>
</evidence>
<feature type="domain" description="TonB-dependent receptor plug" evidence="12">
    <location>
        <begin position="226"/>
        <end position="331"/>
    </location>
</feature>
<keyword evidence="4 8" id="KW-0812">Transmembrane</keyword>
<dbReference type="EMBL" id="JABAHZ010000002">
    <property type="protein sequence ID" value="NLR79477.1"/>
    <property type="molecule type" value="Genomic_DNA"/>
</dbReference>
<protein>
    <submittedName>
        <fullName evidence="13">TonB-dependent receptor</fullName>
    </submittedName>
</protein>
<evidence type="ECO:0000256" key="1">
    <source>
        <dbReference type="ARBA" id="ARBA00004571"/>
    </source>
</evidence>
<dbReference type="InterPro" id="IPR012910">
    <property type="entry name" value="Plug_dom"/>
</dbReference>
<dbReference type="FunFam" id="2.170.130.10:FF:000003">
    <property type="entry name" value="SusC/RagA family TonB-linked outer membrane protein"/>
    <property type="match status" value="1"/>
</dbReference>
<dbReference type="SUPFAM" id="SSF49464">
    <property type="entry name" value="Carboxypeptidase regulatory domain-like"/>
    <property type="match status" value="1"/>
</dbReference>
<dbReference type="Gene3D" id="3.55.50.30">
    <property type="match status" value="1"/>
</dbReference>
<dbReference type="InterPro" id="IPR039426">
    <property type="entry name" value="TonB-dep_rcpt-like"/>
</dbReference>
<dbReference type="InterPro" id="IPR037066">
    <property type="entry name" value="Plug_dom_sf"/>
</dbReference>
<dbReference type="InterPro" id="IPR023997">
    <property type="entry name" value="TonB-dep_OMP_SusC/RagA_CS"/>
</dbReference>